<protein>
    <recommendedName>
        <fullName evidence="4">50S ribosomal protein L19</fullName>
    </recommendedName>
</protein>
<reference evidence="5 6" key="1">
    <citation type="journal article" date="2016" name="Nat. Commun.">
        <title>Thousands of microbial genomes shed light on interconnected biogeochemical processes in an aquifer system.</title>
        <authorList>
            <person name="Anantharaman K."/>
            <person name="Brown C.T."/>
            <person name="Hug L.A."/>
            <person name="Sharon I."/>
            <person name="Castelle C.J."/>
            <person name="Probst A.J."/>
            <person name="Thomas B.C."/>
            <person name="Singh A."/>
            <person name="Wilkins M.J."/>
            <person name="Karaoz U."/>
            <person name="Brodie E.L."/>
            <person name="Williams K.H."/>
            <person name="Hubbard S.S."/>
            <person name="Banfield J.F."/>
        </authorList>
    </citation>
    <scope>NUCLEOTIDE SEQUENCE [LARGE SCALE GENOMIC DNA]</scope>
</reference>
<dbReference type="EMBL" id="MFQH01000003">
    <property type="protein sequence ID" value="OGH78731.1"/>
    <property type="molecule type" value="Genomic_DNA"/>
</dbReference>
<comment type="similarity">
    <text evidence="1 4">Belongs to the bacterial ribosomal protein bL19 family.</text>
</comment>
<dbReference type="GO" id="GO:0006412">
    <property type="term" value="P:translation"/>
    <property type="evidence" value="ECO:0007669"/>
    <property type="project" value="InterPro"/>
</dbReference>
<accession>A0A1F6N4C5</accession>
<evidence type="ECO:0000313" key="6">
    <source>
        <dbReference type="Proteomes" id="UP000177040"/>
    </source>
</evidence>
<evidence type="ECO:0000256" key="4">
    <source>
        <dbReference type="RuleBase" id="RU000559"/>
    </source>
</evidence>
<proteinExistence type="inferred from homology"/>
<comment type="caution">
    <text evidence="5">The sequence shown here is derived from an EMBL/GenBank/DDBJ whole genome shotgun (WGS) entry which is preliminary data.</text>
</comment>
<name>A0A1F6N4C5_9BACT</name>
<dbReference type="Proteomes" id="UP000177040">
    <property type="component" value="Unassembled WGS sequence"/>
</dbReference>
<dbReference type="InterPro" id="IPR008991">
    <property type="entry name" value="Translation_prot_SH3-like_sf"/>
</dbReference>
<evidence type="ECO:0000256" key="2">
    <source>
        <dbReference type="ARBA" id="ARBA00022980"/>
    </source>
</evidence>
<keyword evidence="3 4" id="KW-0687">Ribonucleoprotein</keyword>
<gene>
    <name evidence="5" type="ORF">A2983_04510</name>
</gene>
<evidence type="ECO:0000313" key="5">
    <source>
        <dbReference type="EMBL" id="OGH78731.1"/>
    </source>
</evidence>
<dbReference type="NCBIfam" id="TIGR01024">
    <property type="entry name" value="rplS_bact"/>
    <property type="match status" value="1"/>
</dbReference>
<dbReference type="PANTHER" id="PTHR15680:SF9">
    <property type="entry name" value="LARGE RIBOSOMAL SUBUNIT PROTEIN BL19M"/>
    <property type="match status" value="1"/>
</dbReference>
<organism evidence="5 6">
    <name type="scientific">Candidatus Magasanikbacteria bacterium RIFCSPLOWO2_01_FULL_40_15</name>
    <dbReference type="NCBI Taxonomy" id="1798686"/>
    <lineage>
        <taxon>Bacteria</taxon>
        <taxon>Candidatus Magasanikiibacteriota</taxon>
    </lineage>
</organism>
<dbReference type="Pfam" id="PF01245">
    <property type="entry name" value="Ribosomal_L19"/>
    <property type="match status" value="1"/>
</dbReference>
<dbReference type="Gene3D" id="2.30.30.790">
    <property type="match status" value="1"/>
</dbReference>
<dbReference type="PANTHER" id="PTHR15680">
    <property type="entry name" value="RIBOSOMAL PROTEIN L19"/>
    <property type="match status" value="1"/>
</dbReference>
<dbReference type="InterPro" id="IPR001857">
    <property type="entry name" value="Ribosomal_bL19"/>
</dbReference>
<sequence>MSEDIRLNLKPGMIVKVHQKVKEINTKGEEKERIQIFEGMILAQKHGKEQGATVTVRKVSEGVGVEKIFPIHSPVVEKIELVRHMKVNQARPYYLRDYKKKLKEVKAPKV</sequence>
<dbReference type="InterPro" id="IPR038657">
    <property type="entry name" value="Ribosomal_bL19_sf"/>
</dbReference>
<dbReference type="GO" id="GO:0003735">
    <property type="term" value="F:structural constituent of ribosome"/>
    <property type="evidence" value="ECO:0007669"/>
    <property type="project" value="InterPro"/>
</dbReference>
<dbReference type="PRINTS" id="PR00061">
    <property type="entry name" value="RIBOSOMALL19"/>
</dbReference>
<evidence type="ECO:0000256" key="1">
    <source>
        <dbReference type="ARBA" id="ARBA00005781"/>
    </source>
</evidence>
<dbReference type="GO" id="GO:0022625">
    <property type="term" value="C:cytosolic large ribosomal subunit"/>
    <property type="evidence" value="ECO:0007669"/>
    <property type="project" value="TreeGrafter"/>
</dbReference>
<dbReference type="SUPFAM" id="SSF50104">
    <property type="entry name" value="Translation proteins SH3-like domain"/>
    <property type="match status" value="1"/>
</dbReference>
<comment type="function">
    <text evidence="4">This protein is located at the 30S-50S ribosomal subunit interface and may play a role in the structure and function of the aminoacyl-tRNA binding site.</text>
</comment>
<dbReference type="AlphaFoldDB" id="A0A1F6N4C5"/>
<keyword evidence="2 5" id="KW-0689">Ribosomal protein</keyword>
<evidence type="ECO:0000256" key="3">
    <source>
        <dbReference type="ARBA" id="ARBA00023274"/>
    </source>
</evidence>